<feature type="domain" description="ParB/Spo0J HTH" evidence="1">
    <location>
        <begin position="129"/>
        <end position="218"/>
    </location>
</feature>
<dbReference type="InterPro" id="IPR041468">
    <property type="entry name" value="HTH_ParB/Spo0J"/>
</dbReference>
<gene>
    <name evidence="2" type="ORF">RIU57_28880</name>
</gene>
<evidence type="ECO:0000313" key="2">
    <source>
        <dbReference type="EMBL" id="MDR7949170.1"/>
    </source>
</evidence>
<dbReference type="PANTHER" id="PTHR33375">
    <property type="entry name" value="CHROMOSOME-PARTITIONING PROTEIN PARB-RELATED"/>
    <property type="match status" value="1"/>
</dbReference>
<keyword evidence="3" id="KW-1185">Reference proteome</keyword>
<dbReference type="InterPro" id="IPR050336">
    <property type="entry name" value="Chromosome_partition/occlusion"/>
</dbReference>
<protein>
    <submittedName>
        <fullName evidence="2">ParB/RepB/Spo0J family partition protein</fullName>
    </submittedName>
</protein>
<dbReference type="PANTHER" id="PTHR33375:SF1">
    <property type="entry name" value="CHROMOSOME-PARTITIONING PROTEIN PARB-RELATED"/>
    <property type="match status" value="1"/>
</dbReference>
<dbReference type="Pfam" id="PF17762">
    <property type="entry name" value="HTH_ParB"/>
    <property type="match status" value="1"/>
</dbReference>
<dbReference type="RefSeq" id="WP_310535801.1">
    <property type="nucleotide sequence ID" value="NZ_JAVKVN010000016.1"/>
</dbReference>
<dbReference type="SUPFAM" id="SSF110849">
    <property type="entry name" value="ParB/Sulfiredoxin"/>
    <property type="match status" value="1"/>
</dbReference>
<evidence type="ECO:0000259" key="1">
    <source>
        <dbReference type="Pfam" id="PF17762"/>
    </source>
</evidence>
<accession>A0ABU2DM76</accession>
<reference evidence="3" key="1">
    <citation type="submission" date="2023-07" db="EMBL/GenBank/DDBJ databases">
        <title>Glyphosate-induced phosphonatase operons in soil bacteria of genus Achromobacter.</title>
        <authorList>
            <person name="Epiktetov D.O."/>
            <person name="Sviridov A.V."/>
            <person name="Tarlachkov S.V."/>
            <person name="Shushkova T.V."/>
            <person name="Toropygin I.Y."/>
            <person name="Leontievsky A."/>
        </authorList>
    </citation>
    <scope>NUCLEOTIDE SEQUENCE [LARGE SCALE GENOMIC DNA]</scope>
    <source>
        <strain evidence="3">Kg 16</strain>
    </source>
</reference>
<name>A0ABU2DM76_ACHAE</name>
<dbReference type="InterPro" id="IPR036086">
    <property type="entry name" value="ParB/Sulfiredoxin_sf"/>
</dbReference>
<dbReference type="SUPFAM" id="SSF109709">
    <property type="entry name" value="KorB DNA-binding domain-like"/>
    <property type="match status" value="1"/>
</dbReference>
<dbReference type="EMBL" id="JAVKVN010000016">
    <property type="protein sequence ID" value="MDR7949170.1"/>
    <property type="molecule type" value="Genomic_DNA"/>
</dbReference>
<dbReference type="Proteomes" id="UP001264156">
    <property type="component" value="Unassembled WGS sequence"/>
</dbReference>
<sequence>MAKNSIDVYGSTGKTNILTFLPEQLHLVTDPEHPLFDERVFLPVDEAMVLNIEELGILQSIVVWKDPESGKTLVVAGRQRVKAALEANRRLVAKGKKPLLVPAVPRRGRTAHQVAGGMISENEIRKPDTPMGRANKMVAALNQGRTEGELALLFGCSQAIVRDTLAIFDCTSAVKNALEAGSITLTHVKTLAKLPPEEQRSKVAELVEVGKDAKPHERSRKQAAVMGDRPRVKSRKQILAALDQAQGEYAAALRWVLGDEQGATA</sequence>
<organism evidence="2 3">
    <name type="scientific">Achromobacter aegrifaciens</name>
    <dbReference type="NCBI Taxonomy" id="1287736"/>
    <lineage>
        <taxon>Bacteria</taxon>
        <taxon>Pseudomonadati</taxon>
        <taxon>Pseudomonadota</taxon>
        <taxon>Betaproteobacteria</taxon>
        <taxon>Burkholderiales</taxon>
        <taxon>Alcaligenaceae</taxon>
        <taxon>Achromobacter</taxon>
    </lineage>
</organism>
<dbReference type="Gene3D" id="3.90.1530.10">
    <property type="entry name" value="Conserved hypothetical protein from pyrococcus furiosus pfu- 392566-001, ParB domain"/>
    <property type="match status" value="1"/>
</dbReference>
<evidence type="ECO:0000313" key="3">
    <source>
        <dbReference type="Proteomes" id="UP001264156"/>
    </source>
</evidence>
<comment type="caution">
    <text evidence="2">The sequence shown here is derived from an EMBL/GenBank/DDBJ whole genome shotgun (WGS) entry which is preliminary data.</text>
</comment>
<dbReference type="Gene3D" id="1.10.10.2830">
    <property type="match status" value="1"/>
</dbReference>
<proteinExistence type="predicted"/>